<name>A0A5B7D1T9_PORTR</name>
<evidence type="ECO:0000313" key="1">
    <source>
        <dbReference type="EMBL" id="MPC15448.1"/>
    </source>
</evidence>
<keyword evidence="2" id="KW-1185">Reference proteome</keyword>
<protein>
    <submittedName>
        <fullName evidence="1">Uncharacterized protein</fullName>
    </submittedName>
</protein>
<dbReference type="AlphaFoldDB" id="A0A5B7D1T9"/>
<dbReference type="Proteomes" id="UP000324222">
    <property type="component" value="Unassembled WGS sequence"/>
</dbReference>
<sequence length="86" mass="10032">MIPTLWKEETLLRTRITVAFENTDGVPYRFCHPAGLEGDEEEDEAGLHNDEELPCRLQVMERRSDAHTICHQIQLQAQCYHLEKKP</sequence>
<organism evidence="1 2">
    <name type="scientific">Portunus trituberculatus</name>
    <name type="common">Swimming crab</name>
    <name type="synonym">Neptunus trituberculatus</name>
    <dbReference type="NCBI Taxonomy" id="210409"/>
    <lineage>
        <taxon>Eukaryota</taxon>
        <taxon>Metazoa</taxon>
        <taxon>Ecdysozoa</taxon>
        <taxon>Arthropoda</taxon>
        <taxon>Crustacea</taxon>
        <taxon>Multicrustacea</taxon>
        <taxon>Malacostraca</taxon>
        <taxon>Eumalacostraca</taxon>
        <taxon>Eucarida</taxon>
        <taxon>Decapoda</taxon>
        <taxon>Pleocyemata</taxon>
        <taxon>Brachyura</taxon>
        <taxon>Eubrachyura</taxon>
        <taxon>Portunoidea</taxon>
        <taxon>Portunidae</taxon>
        <taxon>Portuninae</taxon>
        <taxon>Portunus</taxon>
    </lineage>
</organism>
<comment type="caution">
    <text evidence="1">The sequence shown here is derived from an EMBL/GenBank/DDBJ whole genome shotgun (WGS) entry which is preliminary data.</text>
</comment>
<proteinExistence type="predicted"/>
<gene>
    <name evidence="1" type="ORF">E2C01_008240</name>
</gene>
<reference evidence="1 2" key="1">
    <citation type="submission" date="2019-05" db="EMBL/GenBank/DDBJ databases">
        <title>Another draft genome of Portunus trituberculatus and its Hox gene families provides insights of decapod evolution.</title>
        <authorList>
            <person name="Jeong J.-H."/>
            <person name="Song I."/>
            <person name="Kim S."/>
            <person name="Choi T."/>
            <person name="Kim D."/>
            <person name="Ryu S."/>
            <person name="Kim W."/>
        </authorList>
    </citation>
    <scope>NUCLEOTIDE SEQUENCE [LARGE SCALE GENOMIC DNA]</scope>
    <source>
        <tissue evidence="1">Muscle</tissue>
    </source>
</reference>
<accession>A0A5B7D1T9</accession>
<evidence type="ECO:0000313" key="2">
    <source>
        <dbReference type="Proteomes" id="UP000324222"/>
    </source>
</evidence>
<dbReference type="EMBL" id="VSRR010000429">
    <property type="protein sequence ID" value="MPC15448.1"/>
    <property type="molecule type" value="Genomic_DNA"/>
</dbReference>